<evidence type="ECO:0000259" key="6">
    <source>
        <dbReference type="Pfam" id="PF21077"/>
    </source>
</evidence>
<gene>
    <name evidence="7" type="ORF">C8P69_103140</name>
</gene>
<feature type="domain" description="NAD-glutamate dehydrogenase ACT3" evidence="6">
    <location>
        <begin position="553"/>
        <end position="632"/>
    </location>
</feature>
<organism evidence="7 8">
    <name type="scientific">Phreatobacter oligotrophus</name>
    <dbReference type="NCBI Taxonomy" id="1122261"/>
    <lineage>
        <taxon>Bacteria</taxon>
        <taxon>Pseudomonadati</taxon>
        <taxon>Pseudomonadota</taxon>
        <taxon>Alphaproteobacteria</taxon>
        <taxon>Hyphomicrobiales</taxon>
        <taxon>Phreatobacteraceae</taxon>
        <taxon>Phreatobacter</taxon>
    </lineage>
</organism>
<dbReference type="Pfam" id="PF21076">
    <property type="entry name" value="GDH_ACT2"/>
    <property type="match status" value="1"/>
</dbReference>
<dbReference type="Proteomes" id="UP000241808">
    <property type="component" value="Unassembled WGS sequence"/>
</dbReference>
<evidence type="ECO:0000259" key="2">
    <source>
        <dbReference type="Pfam" id="PF05088"/>
    </source>
</evidence>
<dbReference type="Pfam" id="PF21077">
    <property type="entry name" value="GDH_ACT3"/>
    <property type="match status" value="1"/>
</dbReference>
<dbReference type="InterPro" id="IPR024727">
    <property type="entry name" value="NAD_Glu_DH_N_ACT1"/>
</dbReference>
<protein>
    <submittedName>
        <fullName evidence="7">Glutamate dehydrogenase</fullName>
    </submittedName>
</protein>
<evidence type="ECO:0000259" key="3">
    <source>
        <dbReference type="Pfam" id="PF21074"/>
    </source>
</evidence>
<dbReference type="GO" id="GO:0004069">
    <property type="term" value="F:L-aspartate:2-oxoglutarate aminotransferase activity"/>
    <property type="evidence" value="ECO:0007669"/>
    <property type="project" value="InterPro"/>
</dbReference>
<dbReference type="GO" id="GO:0004352">
    <property type="term" value="F:glutamate dehydrogenase (NAD+) activity"/>
    <property type="evidence" value="ECO:0007669"/>
    <property type="project" value="InterPro"/>
</dbReference>
<dbReference type="InterPro" id="IPR036291">
    <property type="entry name" value="NAD(P)-bd_dom_sf"/>
</dbReference>
<dbReference type="InterPro" id="IPR049056">
    <property type="entry name" value="NAD_Glu_DH_HM3"/>
</dbReference>
<dbReference type="InterPro" id="IPR049059">
    <property type="entry name" value="NAD_Glu_DH_HM1"/>
</dbReference>
<feature type="domain" description="NAD-specific glutamate dehydrogenase C-terminal" evidence="3">
    <location>
        <begin position="1273"/>
        <end position="1605"/>
    </location>
</feature>
<dbReference type="SUPFAM" id="SSF53223">
    <property type="entry name" value="Aminoacid dehydrogenase-like, N-terminal domain"/>
    <property type="match status" value="1"/>
</dbReference>
<evidence type="ECO:0000259" key="5">
    <source>
        <dbReference type="Pfam" id="PF21076"/>
    </source>
</evidence>
<dbReference type="PANTHER" id="PTHR43403:SF1">
    <property type="entry name" value="NAD-SPECIFIC GLUTAMATE DEHYDROGENASE"/>
    <property type="match status" value="1"/>
</dbReference>
<feature type="domain" description="NAD-glutamate dehydrogenase N-terminal ACT1" evidence="4">
    <location>
        <begin position="34"/>
        <end position="177"/>
    </location>
</feature>
<dbReference type="Pfam" id="PF21073">
    <property type="entry name" value="GDH_HM1"/>
    <property type="match status" value="1"/>
</dbReference>
<proteinExistence type="predicted"/>
<dbReference type="Pfam" id="PF21079">
    <property type="entry name" value="GDH_HM2"/>
    <property type="match status" value="1"/>
</dbReference>
<dbReference type="PIRSF" id="PIRSF036761">
    <property type="entry name" value="GDH_Mll4104"/>
    <property type="match status" value="1"/>
</dbReference>
<evidence type="ECO:0000259" key="4">
    <source>
        <dbReference type="Pfam" id="PF21075"/>
    </source>
</evidence>
<dbReference type="PANTHER" id="PTHR43403">
    <property type="entry name" value="NAD-SPECIFIC GLUTAMATE DEHYDROGENASE"/>
    <property type="match status" value="1"/>
</dbReference>
<dbReference type="RefSeq" id="WP_108175835.1">
    <property type="nucleotide sequence ID" value="NZ_PZZL01000003.1"/>
</dbReference>
<comment type="caution">
    <text evidence="7">The sequence shown here is derived from an EMBL/GenBank/DDBJ whole genome shotgun (WGS) entry which is preliminary data.</text>
</comment>
<feature type="domain" description="NAD-glutamate dehydrogenase catalytic" evidence="2">
    <location>
        <begin position="735"/>
        <end position="1228"/>
    </location>
</feature>
<evidence type="ECO:0000313" key="8">
    <source>
        <dbReference type="Proteomes" id="UP000241808"/>
    </source>
</evidence>
<keyword evidence="1" id="KW-0560">Oxidoreductase</keyword>
<dbReference type="InterPro" id="IPR049064">
    <property type="entry name" value="NAD_Glu_DH_ACT3"/>
</dbReference>
<dbReference type="InterPro" id="IPR007780">
    <property type="entry name" value="NAD_Glu_DH_bac"/>
</dbReference>
<dbReference type="InterPro" id="IPR049062">
    <property type="entry name" value="NAD_Glu_DH_ACT2"/>
</dbReference>
<evidence type="ECO:0000256" key="1">
    <source>
        <dbReference type="ARBA" id="ARBA00023002"/>
    </source>
</evidence>
<dbReference type="InterPro" id="IPR049058">
    <property type="entry name" value="NAD_Glu_DH_HM2"/>
</dbReference>
<dbReference type="SUPFAM" id="SSF51735">
    <property type="entry name" value="NAD(P)-binding Rossmann-fold domains"/>
    <property type="match status" value="1"/>
</dbReference>
<dbReference type="EMBL" id="PZZL01000003">
    <property type="protein sequence ID" value="PTM60212.1"/>
    <property type="molecule type" value="Genomic_DNA"/>
</dbReference>
<dbReference type="Pfam" id="PF21078">
    <property type="entry name" value="GDH_HM3"/>
    <property type="match status" value="1"/>
</dbReference>
<dbReference type="InterPro" id="IPR046346">
    <property type="entry name" value="Aminoacid_DH-like_N_sf"/>
</dbReference>
<sequence length="1611" mass="175787">MTNRAEDARGAAAIIEQAGIILRGTAPGVPPDYAADLFGRSDAEDLVAYESRDIASLAAESFSHFSRRTPGGSTIRIADPEPTSAASRLAAVTVVEVANENMPFLVDSVLGVLAEQGFQVRLVAHPILTVDREPDGALSAYRGLEPGEDHAARESLIHIHVDRIGDEARRTALETELQATLADVRICVADWKPMQQRVRAIIEDLKENPVLPVTEMAEGIQFLEWLVANNFTLLGVRDYSFVGGVADGQLEPDFVSGLGILRDDTVRILKRGTELVVMTPELREFLMQPVPLIITKANVKSRVHRRIHMDYVGVKRFDRQGQLVGEARIVGLFTSTAYTRSTKTIPYLRRKVDRVLTRAGFDPDGHSGKALVNVLESYPRDELFQIDDETLFHHAMAVMQLEDRPRVRVLPREDRFHRFVSVMVYVPRDRFDTTVRLAIGNHLAQVYDGRVSAFYPFFPDGPLTRVHFIIGRNEGETPRVDRVALETAVSRIVRTWSDGLGEAIALIHGPAKAGDLIARYREAFSAAYREAVTPEAAIGDIRILESLSDQRALAIDFYRPEGGERTEAGLKVFSRGRPIPLSERVPILEAMGFAVVDERTYEIAAGGAGAAPVWLHDMALARPGGQAIDLEALDEKLEAALMAVMRGDAESDGFNALTLEAGLAWRDVAVIRTLARVLRQIRAPFSQDYLWATLRKHATIAKGVVLMFHLRFDPRLGLSAAERDAKLTDLLGRFEESLAQVSSLDEDRILRAFINLIQAAVRTNFYQLGADGQVRPTIAVKFESKKIDNLPAPRPLYEIFVYSPRVEGVHMRFGKVARGGLRWSDRPQDFRTEVLGLVKAQQVKNAVIVPVGAKGGFVPKKLPPPSQRDAWLAEGTEAYRIFVRSLLQLTDNIDGAAIVPPADTVRHDGDDPYLVVAADKGTATFSDTANALSIEKGHWLGDAFASGGSQGYDHKKMGITARGAWEAVKRHFREMGTDIGTTPFTVVGVGDMSGDVFGNGMLLEKTIKLVAAFDHRDIFLDPSPDPAAAFAERQRLFDLPRSSWADYDKSLISAGGGVFPRSAKSIRLSPEVQAAIDLHKGEATPQEVMNAILKAPVDLLWFGGIGTYVRASSETDEQAGDRANDPIRITGADIRAKVVGEGANLGMTQKGRIEAGRRGVRLNTDAIDNSAGVNTSDVEVNIKIALTTPERDGRLSQEARNTLLAEMTDDVGRLVLRNNYLQTLALSLAQRRGLDDLGFQQRLMQTLEAQGKLDRAVEYLPDEMELAERRRRGEPLTRPELAVLLAYAKLDLYDDLLASSVPDDPYLARELVRYFPRPVQERFPDAIESHRLRREIIATGLSNSMINRGGPAFVTRLIDQTGADVATIASAFAAVRDAYGMTALNTELDGLDNRIPGSLQLELYAAIQDLLIDRVIWFIRNVDLTHGLADVVAHYRAGIEAVAASLDTALPGDAATVRNARTEELRAAGVPDPLAGVLASLDQLAAAPDIVAVADQTGRGVAEVAATTFAASALFRLDQMKAAARAITVTDYFDRLALDRALDSIADAERRIAADMVAGGASGTAAVEAWMGVHGGRAERIRTAVSDIAGSGLTVSKATVAASLLGDLVRG</sequence>
<reference evidence="7 8" key="1">
    <citation type="submission" date="2018-04" db="EMBL/GenBank/DDBJ databases">
        <title>Genomic Encyclopedia of Archaeal and Bacterial Type Strains, Phase II (KMG-II): from individual species to whole genera.</title>
        <authorList>
            <person name="Goeker M."/>
        </authorList>
    </citation>
    <scope>NUCLEOTIDE SEQUENCE [LARGE SCALE GENOMIC DNA]</scope>
    <source>
        <strain evidence="7 8">DSM 25521</strain>
    </source>
</reference>
<dbReference type="Gene3D" id="3.40.50.720">
    <property type="entry name" value="NAD(P)-binding Rossmann-like Domain"/>
    <property type="match status" value="1"/>
</dbReference>
<dbReference type="Pfam" id="PF21074">
    <property type="entry name" value="GDH_C"/>
    <property type="match status" value="1"/>
</dbReference>
<name>A0A2T4ZE92_9HYPH</name>
<evidence type="ECO:0000313" key="7">
    <source>
        <dbReference type="EMBL" id="PTM60212.1"/>
    </source>
</evidence>
<dbReference type="GO" id="GO:0006538">
    <property type="term" value="P:L-glutamate catabolic process"/>
    <property type="evidence" value="ECO:0007669"/>
    <property type="project" value="InterPro"/>
</dbReference>
<feature type="domain" description="NAD-glutamate dehydrogenase ACT2" evidence="5">
    <location>
        <begin position="408"/>
        <end position="497"/>
    </location>
</feature>
<dbReference type="InterPro" id="IPR048381">
    <property type="entry name" value="GDH_C"/>
</dbReference>
<dbReference type="InterPro" id="IPR028971">
    <property type="entry name" value="NAD-GDH_cat"/>
</dbReference>
<keyword evidence="8" id="KW-1185">Reference proteome</keyword>
<dbReference type="OrthoDB" id="9758052at2"/>
<dbReference type="Pfam" id="PF05088">
    <property type="entry name" value="Bac_GDH_CD"/>
    <property type="match status" value="1"/>
</dbReference>
<dbReference type="Pfam" id="PF21075">
    <property type="entry name" value="GDH_ACT1"/>
    <property type="match status" value="1"/>
</dbReference>
<accession>A0A2T4ZE92</accession>